<evidence type="ECO:0000313" key="2">
    <source>
        <dbReference type="EMBL" id="TFL03476.1"/>
    </source>
</evidence>
<name>A0A5C3QNG7_9AGAR</name>
<gene>
    <name evidence="2" type="ORF">BDV98DRAFT_564273</name>
</gene>
<evidence type="ECO:0000256" key="1">
    <source>
        <dbReference type="SAM" id="MobiDB-lite"/>
    </source>
</evidence>
<sequence>MAVNSIWTTVLGRSLRQSESGHLGHASAPSSHSRRRSTFRIRRCNGCSHGQLQFCAGFYPYLILISHTRQIPCTMCPTVPMEINASV</sequence>
<accession>A0A5C3QNG7</accession>
<proteinExistence type="predicted"/>
<dbReference type="EMBL" id="ML178820">
    <property type="protein sequence ID" value="TFL03476.1"/>
    <property type="molecule type" value="Genomic_DNA"/>
</dbReference>
<reference evidence="2 3" key="1">
    <citation type="journal article" date="2019" name="Nat. Ecol. Evol.">
        <title>Megaphylogeny resolves global patterns of mushroom evolution.</title>
        <authorList>
            <person name="Varga T."/>
            <person name="Krizsan K."/>
            <person name="Foldi C."/>
            <person name="Dima B."/>
            <person name="Sanchez-Garcia M."/>
            <person name="Sanchez-Ramirez S."/>
            <person name="Szollosi G.J."/>
            <person name="Szarkandi J.G."/>
            <person name="Papp V."/>
            <person name="Albert L."/>
            <person name="Andreopoulos W."/>
            <person name="Angelini C."/>
            <person name="Antonin V."/>
            <person name="Barry K.W."/>
            <person name="Bougher N.L."/>
            <person name="Buchanan P."/>
            <person name="Buyck B."/>
            <person name="Bense V."/>
            <person name="Catcheside P."/>
            <person name="Chovatia M."/>
            <person name="Cooper J."/>
            <person name="Damon W."/>
            <person name="Desjardin D."/>
            <person name="Finy P."/>
            <person name="Geml J."/>
            <person name="Haridas S."/>
            <person name="Hughes K."/>
            <person name="Justo A."/>
            <person name="Karasinski D."/>
            <person name="Kautmanova I."/>
            <person name="Kiss B."/>
            <person name="Kocsube S."/>
            <person name="Kotiranta H."/>
            <person name="LaButti K.M."/>
            <person name="Lechner B.E."/>
            <person name="Liimatainen K."/>
            <person name="Lipzen A."/>
            <person name="Lukacs Z."/>
            <person name="Mihaltcheva S."/>
            <person name="Morgado L.N."/>
            <person name="Niskanen T."/>
            <person name="Noordeloos M.E."/>
            <person name="Ohm R.A."/>
            <person name="Ortiz-Santana B."/>
            <person name="Ovrebo C."/>
            <person name="Racz N."/>
            <person name="Riley R."/>
            <person name="Savchenko A."/>
            <person name="Shiryaev A."/>
            <person name="Soop K."/>
            <person name="Spirin V."/>
            <person name="Szebenyi C."/>
            <person name="Tomsovsky M."/>
            <person name="Tulloss R.E."/>
            <person name="Uehling J."/>
            <person name="Grigoriev I.V."/>
            <person name="Vagvolgyi C."/>
            <person name="Papp T."/>
            <person name="Martin F.M."/>
            <person name="Miettinen O."/>
            <person name="Hibbett D.S."/>
            <person name="Nagy L.G."/>
        </authorList>
    </citation>
    <scope>NUCLEOTIDE SEQUENCE [LARGE SCALE GENOMIC DNA]</scope>
    <source>
        <strain evidence="2 3">CBS 309.79</strain>
    </source>
</reference>
<dbReference type="AlphaFoldDB" id="A0A5C3QNG7"/>
<organism evidence="2 3">
    <name type="scientific">Pterulicium gracile</name>
    <dbReference type="NCBI Taxonomy" id="1884261"/>
    <lineage>
        <taxon>Eukaryota</taxon>
        <taxon>Fungi</taxon>
        <taxon>Dikarya</taxon>
        <taxon>Basidiomycota</taxon>
        <taxon>Agaricomycotina</taxon>
        <taxon>Agaricomycetes</taxon>
        <taxon>Agaricomycetidae</taxon>
        <taxon>Agaricales</taxon>
        <taxon>Pleurotineae</taxon>
        <taxon>Pterulaceae</taxon>
        <taxon>Pterulicium</taxon>
    </lineage>
</organism>
<feature type="region of interest" description="Disordered" evidence="1">
    <location>
        <begin position="16"/>
        <end position="35"/>
    </location>
</feature>
<dbReference type="Proteomes" id="UP000305067">
    <property type="component" value="Unassembled WGS sequence"/>
</dbReference>
<protein>
    <submittedName>
        <fullName evidence="2">Uncharacterized protein</fullName>
    </submittedName>
</protein>
<keyword evidence="3" id="KW-1185">Reference proteome</keyword>
<evidence type="ECO:0000313" key="3">
    <source>
        <dbReference type="Proteomes" id="UP000305067"/>
    </source>
</evidence>